<evidence type="ECO:0000256" key="1">
    <source>
        <dbReference type="SAM" id="MobiDB-lite"/>
    </source>
</evidence>
<evidence type="ECO:0000313" key="2">
    <source>
        <dbReference type="Proteomes" id="UP000095287"/>
    </source>
</evidence>
<name>A0A1I7YVT5_9BILA</name>
<feature type="compositionally biased region" description="Basic and acidic residues" evidence="1">
    <location>
        <begin position="128"/>
        <end position="141"/>
    </location>
</feature>
<dbReference type="WBParaSite" id="L893_g20349.t1">
    <property type="protein sequence ID" value="L893_g20349.t1"/>
    <property type="gene ID" value="L893_g20349"/>
</dbReference>
<dbReference type="Proteomes" id="UP000095287">
    <property type="component" value="Unplaced"/>
</dbReference>
<sequence length="175" mass="19497">MSPSSSEKTASTDPGDVLRRSLEMLERSQLNLEGSLANLERSLAIENTLSRLVEAQEELRQTVVAFITRANVPAASPSSTNGTDLTERDPSPLVKNEEGEEIERTDLPETTPFAERNEEEDITVMEGLPRRDSAPSVKHEQEEEEEDQIERTELPTTSASSLVEREEEEEEISSV</sequence>
<evidence type="ECO:0000313" key="3">
    <source>
        <dbReference type="WBParaSite" id="L893_g20349.t1"/>
    </source>
</evidence>
<accession>A0A1I7YVT5</accession>
<reference evidence="3" key="1">
    <citation type="submission" date="2016-11" db="UniProtKB">
        <authorList>
            <consortium name="WormBaseParasite"/>
        </authorList>
    </citation>
    <scope>IDENTIFICATION</scope>
</reference>
<feature type="compositionally biased region" description="Acidic residues" evidence="1">
    <location>
        <begin position="165"/>
        <end position="175"/>
    </location>
</feature>
<proteinExistence type="predicted"/>
<keyword evidence="2" id="KW-1185">Reference proteome</keyword>
<feature type="region of interest" description="Disordered" evidence="1">
    <location>
        <begin position="69"/>
        <end position="175"/>
    </location>
</feature>
<dbReference type="AlphaFoldDB" id="A0A1I7YVT5"/>
<organism evidence="2 3">
    <name type="scientific">Steinernema glaseri</name>
    <dbReference type="NCBI Taxonomy" id="37863"/>
    <lineage>
        <taxon>Eukaryota</taxon>
        <taxon>Metazoa</taxon>
        <taxon>Ecdysozoa</taxon>
        <taxon>Nematoda</taxon>
        <taxon>Chromadorea</taxon>
        <taxon>Rhabditida</taxon>
        <taxon>Tylenchina</taxon>
        <taxon>Panagrolaimomorpha</taxon>
        <taxon>Strongyloidoidea</taxon>
        <taxon>Steinernematidae</taxon>
        <taxon>Steinernema</taxon>
    </lineage>
</organism>
<protein>
    <submittedName>
        <fullName evidence="3">DASH complex subunit DAD2</fullName>
    </submittedName>
</protein>